<keyword evidence="1" id="KW-0732">Signal</keyword>
<dbReference type="Pfam" id="PF13729">
    <property type="entry name" value="TraF_2"/>
    <property type="match status" value="1"/>
</dbReference>
<reference evidence="2 3" key="1">
    <citation type="journal article" date="2014" name="Int. J. Syst. Evol. Microbiol.">
        <title>Complete genome sequence of Corynebacterium casei LMG S-19264T (=DSM 44701T), isolated from a smear-ripened cheese.</title>
        <authorList>
            <consortium name="US DOE Joint Genome Institute (JGI-PGF)"/>
            <person name="Walter F."/>
            <person name="Albersmeier A."/>
            <person name="Kalinowski J."/>
            <person name="Ruckert C."/>
        </authorList>
    </citation>
    <scope>NUCLEOTIDE SEQUENCE [LARGE SCALE GENOMIC DNA]</scope>
    <source>
        <strain evidence="2 3">NBRC 112785</strain>
    </source>
</reference>
<proteinExistence type="predicted"/>
<dbReference type="EMBL" id="BSPO01000012">
    <property type="protein sequence ID" value="GLS84850.1"/>
    <property type="molecule type" value="Genomic_DNA"/>
</dbReference>
<keyword evidence="3" id="KW-1185">Reference proteome</keyword>
<feature type="chain" id="PRO_5041414282" evidence="1">
    <location>
        <begin position="21"/>
        <end position="381"/>
    </location>
</feature>
<sequence length="381" mass="40689">MFRLRYTALVVALLPTIASASIFGPDARTEALAGAGINATHAAAAFYNPALTALGGQHSAILLPAISLSAQDADSFVDSIDDFQRLNEQLQQDPTNPNLILEWKAALLGLDGNQVSADGDIGGAFIIPTELVAVTISASASAEAIAIGQVDEDDFVGIPDPDNLVSNAQGLGVLVQEFGVSLARQFALDSGHHVAIGVTPKLQYIDTYAYAATVNNWDSDDWKDSRYRTQSNGFNLDVGVAYTLNNGLRFGLAGRNLVKQSVTTSDEAIAPLTLEVAPSWSAGAHYQSEWFALSAEAELTPTKRFAEFEQKTQFVKVGVAFEAADWLELRGGYKSDLENTLQDMWTGGFGINIASTVVFDLFAGYGSDEQYAAGGNFQINF</sequence>
<dbReference type="SUPFAM" id="SSF56935">
    <property type="entry name" value="Porins"/>
    <property type="match status" value="1"/>
</dbReference>
<dbReference type="AlphaFoldDB" id="A0AA37TZ12"/>
<protein>
    <submittedName>
        <fullName evidence="2">Conjugative transfer protein</fullName>
    </submittedName>
</protein>
<organism evidence="2 3">
    <name type="scientific">Paraferrimonas haliotis</name>
    <dbReference type="NCBI Taxonomy" id="2013866"/>
    <lineage>
        <taxon>Bacteria</taxon>
        <taxon>Pseudomonadati</taxon>
        <taxon>Pseudomonadota</taxon>
        <taxon>Gammaproteobacteria</taxon>
        <taxon>Alteromonadales</taxon>
        <taxon>Ferrimonadaceae</taxon>
        <taxon>Paraferrimonas</taxon>
    </lineage>
</organism>
<dbReference type="Gene3D" id="2.40.160.60">
    <property type="entry name" value="Outer membrane protein transport protein (OMPP1/FadL/TodX)"/>
    <property type="match status" value="1"/>
</dbReference>
<dbReference type="RefSeq" id="WP_095499715.1">
    <property type="nucleotide sequence ID" value="NZ_BSPO01000012.1"/>
</dbReference>
<evidence type="ECO:0000256" key="1">
    <source>
        <dbReference type="SAM" id="SignalP"/>
    </source>
</evidence>
<name>A0AA37TZ12_9GAMM</name>
<gene>
    <name evidence="2" type="ORF">GCM10007894_28270</name>
</gene>
<evidence type="ECO:0000313" key="3">
    <source>
        <dbReference type="Proteomes" id="UP001157439"/>
    </source>
</evidence>
<dbReference type="Proteomes" id="UP001157439">
    <property type="component" value="Unassembled WGS sequence"/>
</dbReference>
<evidence type="ECO:0000313" key="2">
    <source>
        <dbReference type="EMBL" id="GLS84850.1"/>
    </source>
</evidence>
<dbReference type="InterPro" id="IPR032811">
    <property type="entry name" value="Put_conjugal_transfer"/>
</dbReference>
<feature type="signal peptide" evidence="1">
    <location>
        <begin position="1"/>
        <end position="20"/>
    </location>
</feature>
<comment type="caution">
    <text evidence="2">The sequence shown here is derived from an EMBL/GenBank/DDBJ whole genome shotgun (WGS) entry which is preliminary data.</text>
</comment>
<accession>A0AA37TZ12</accession>